<gene>
    <name evidence="1" type="ORF">BDN71DRAFT_234912</name>
</gene>
<sequence length="121" mass="13850">MMGHGRIVAPIETSISIHQASPYSTRLISVLGLWLYWALFLVQNRAMVPRGHGRFFHGCRLLRTRALLGLLDIRVYFVIRTTFARAHDWKLGRGRDTQLALAVSARRRLQLWTAPINDDAV</sequence>
<proteinExistence type="predicted"/>
<protein>
    <submittedName>
        <fullName evidence="1">Uncharacterized protein</fullName>
    </submittedName>
</protein>
<dbReference type="Proteomes" id="UP000807025">
    <property type="component" value="Unassembled WGS sequence"/>
</dbReference>
<comment type="caution">
    <text evidence="1">The sequence shown here is derived from an EMBL/GenBank/DDBJ whole genome shotgun (WGS) entry which is preliminary data.</text>
</comment>
<evidence type="ECO:0000313" key="2">
    <source>
        <dbReference type="Proteomes" id="UP000807025"/>
    </source>
</evidence>
<organism evidence="1 2">
    <name type="scientific">Pleurotus eryngii</name>
    <name type="common">Boletus of the steppes</name>
    <dbReference type="NCBI Taxonomy" id="5323"/>
    <lineage>
        <taxon>Eukaryota</taxon>
        <taxon>Fungi</taxon>
        <taxon>Dikarya</taxon>
        <taxon>Basidiomycota</taxon>
        <taxon>Agaricomycotina</taxon>
        <taxon>Agaricomycetes</taxon>
        <taxon>Agaricomycetidae</taxon>
        <taxon>Agaricales</taxon>
        <taxon>Pleurotineae</taxon>
        <taxon>Pleurotaceae</taxon>
        <taxon>Pleurotus</taxon>
    </lineage>
</organism>
<evidence type="ECO:0000313" key="1">
    <source>
        <dbReference type="EMBL" id="KAF9490093.1"/>
    </source>
</evidence>
<reference evidence="1" key="1">
    <citation type="submission" date="2020-11" db="EMBL/GenBank/DDBJ databases">
        <authorList>
            <consortium name="DOE Joint Genome Institute"/>
            <person name="Ahrendt S."/>
            <person name="Riley R."/>
            <person name="Andreopoulos W."/>
            <person name="Labutti K."/>
            <person name="Pangilinan J."/>
            <person name="Ruiz-Duenas F.J."/>
            <person name="Barrasa J.M."/>
            <person name="Sanchez-Garcia M."/>
            <person name="Camarero S."/>
            <person name="Miyauchi S."/>
            <person name="Serrano A."/>
            <person name="Linde D."/>
            <person name="Babiker R."/>
            <person name="Drula E."/>
            <person name="Ayuso-Fernandez I."/>
            <person name="Pacheco R."/>
            <person name="Padilla G."/>
            <person name="Ferreira P."/>
            <person name="Barriuso J."/>
            <person name="Kellner H."/>
            <person name="Castanera R."/>
            <person name="Alfaro M."/>
            <person name="Ramirez L."/>
            <person name="Pisabarro A.G."/>
            <person name="Kuo A."/>
            <person name="Tritt A."/>
            <person name="Lipzen A."/>
            <person name="He G."/>
            <person name="Yan M."/>
            <person name="Ng V."/>
            <person name="Cullen D."/>
            <person name="Martin F."/>
            <person name="Rosso M.-N."/>
            <person name="Henrissat B."/>
            <person name="Hibbett D."/>
            <person name="Martinez A.T."/>
            <person name="Grigoriev I.V."/>
        </authorList>
    </citation>
    <scope>NUCLEOTIDE SEQUENCE</scope>
    <source>
        <strain evidence="1">ATCC 90797</strain>
    </source>
</reference>
<dbReference type="AlphaFoldDB" id="A0A9P5ZN42"/>
<name>A0A9P5ZN42_PLEER</name>
<keyword evidence="2" id="KW-1185">Reference proteome</keyword>
<dbReference type="EMBL" id="MU154650">
    <property type="protein sequence ID" value="KAF9490093.1"/>
    <property type="molecule type" value="Genomic_DNA"/>
</dbReference>
<accession>A0A9P5ZN42</accession>